<dbReference type="Proteomes" id="UP000039865">
    <property type="component" value="Unassembled WGS sequence"/>
</dbReference>
<protein>
    <submittedName>
        <fullName evidence="3">Uncharacterized protein</fullName>
    </submittedName>
</protein>
<feature type="transmembrane region" description="Helical" evidence="1">
    <location>
        <begin position="219"/>
        <end position="237"/>
    </location>
</feature>
<reference evidence="3 4" key="1">
    <citation type="submission" date="2014-06" db="EMBL/GenBank/DDBJ databases">
        <authorList>
            <person name="Swart Estienne"/>
        </authorList>
    </citation>
    <scope>NUCLEOTIDE SEQUENCE [LARGE SCALE GENOMIC DNA]</scope>
    <source>
        <strain evidence="3 4">130c</strain>
    </source>
</reference>
<gene>
    <name evidence="3" type="primary">Contig9711.g10388</name>
    <name evidence="3" type="ORF">STYLEM_1012</name>
</gene>
<evidence type="ECO:0000256" key="2">
    <source>
        <dbReference type="SAM" id="SignalP"/>
    </source>
</evidence>
<dbReference type="EMBL" id="CCKQ01000969">
    <property type="protein sequence ID" value="CDW72058.1"/>
    <property type="molecule type" value="Genomic_DNA"/>
</dbReference>
<organism evidence="3 4">
    <name type="scientific">Stylonychia lemnae</name>
    <name type="common">Ciliate</name>
    <dbReference type="NCBI Taxonomy" id="5949"/>
    <lineage>
        <taxon>Eukaryota</taxon>
        <taxon>Sar</taxon>
        <taxon>Alveolata</taxon>
        <taxon>Ciliophora</taxon>
        <taxon>Intramacronucleata</taxon>
        <taxon>Spirotrichea</taxon>
        <taxon>Stichotrichia</taxon>
        <taxon>Sporadotrichida</taxon>
        <taxon>Oxytrichidae</taxon>
        <taxon>Stylonychinae</taxon>
        <taxon>Stylonychia</taxon>
    </lineage>
</organism>
<accession>A0A077ZQ75</accession>
<keyword evidence="1" id="KW-0472">Membrane</keyword>
<feature type="signal peptide" evidence="2">
    <location>
        <begin position="1"/>
        <end position="31"/>
    </location>
</feature>
<proteinExistence type="predicted"/>
<evidence type="ECO:0000313" key="3">
    <source>
        <dbReference type="EMBL" id="CDW72058.1"/>
    </source>
</evidence>
<name>A0A077ZQ75_STYLE</name>
<keyword evidence="2" id="KW-0732">Signal</keyword>
<keyword evidence="1" id="KW-0812">Transmembrane</keyword>
<feature type="chain" id="PRO_5001729013" evidence="2">
    <location>
        <begin position="32"/>
        <end position="239"/>
    </location>
</feature>
<evidence type="ECO:0000313" key="4">
    <source>
        <dbReference type="Proteomes" id="UP000039865"/>
    </source>
</evidence>
<keyword evidence="4" id="KW-1185">Reference proteome</keyword>
<dbReference type="InParanoid" id="A0A077ZQ75"/>
<dbReference type="AlphaFoldDB" id="A0A077ZQ75"/>
<evidence type="ECO:0000256" key="1">
    <source>
        <dbReference type="SAM" id="Phobius"/>
    </source>
</evidence>
<keyword evidence="1" id="KW-1133">Transmembrane helix</keyword>
<sequence>MSSILKVRFSSMISILALIILSSSQIKEASGIQILSYSNPQLFYSAGVANPLLQGSLRLDISLQLIRWNINSWNNTNKDIYVAFNIIYGLNANNDSDQIRCEYQYNHTVTDEFIFYDQTVFASNGTTKNDTIQNIDSFETYLNGIYAEPGRILGNYQIVVQRYYTNNDNQTDVQFNSSIATTQQIRIGIERGYYTSNFTQVIEEQRYFTASTRLMANALYLKTAYIAIAFSALLFLFSS</sequence>